<dbReference type="InterPro" id="IPR036259">
    <property type="entry name" value="MFS_trans_sf"/>
</dbReference>
<dbReference type="Gene3D" id="1.20.1250.20">
    <property type="entry name" value="MFS general substrate transporter like domains"/>
    <property type="match status" value="1"/>
</dbReference>
<feature type="transmembrane region" description="Helical" evidence="7">
    <location>
        <begin position="356"/>
        <end position="379"/>
    </location>
</feature>
<accession>A0A4P8IU84</accession>
<dbReference type="PROSITE" id="PS50850">
    <property type="entry name" value="MFS"/>
    <property type="match status" value="1"/>
</dbReference>
<dbReference type="PANTHER" id="PTHR23511:SF34">
    <property type="entry name" value="SYNAPTIC VESICLE GLYCOPROTEIN 2"/>
    <property type="match status" value="1"/>
</dbReference>
<evidence type="ECO:0000256" key="5">
    <source>
        <dbReference type="ARBA" id="ARBA00022989"/>
    </source>
</evidence>
<feature type="transmembrane region" description="Helical" evidence="7">
    <location>
        <begin position="54"/>
        <end position="74"/>
    </location>
</feature>
<feature type="transmembrane region" description="Helical" evidence="7">
    <location>
        <begin position="86"/>
        <end position="105"/>
    </location>
</feature>
<feature type="transmembrane region" description="Helical" evidence="7">
    <location>
        <begin position="332"/>
        <end position="350"/>
    </location>
</feature>
<evidence type="ECO:0000259" key="8">
    <source>
        <dbReference type="PROSITE" id="PS50850"/>
    </source>
</evidence>
<reference evidence="9 10" key="1">
    <citation type="submission" date="2019-05" db="EMBL/GenBank/DDBJ databases">
        <title>Burkholderia sp. DHOD12, isolated from subtropical forest soil.</title>
        <authorList>
            <person name="Gao Z.-H."/>
            <person name="Qiu L.-H."/>
        </authorList>
    </citation>
    <scope>NUCLEOTIDE SEQUENCE [LARGE SCALE GENOMIC DNA]</scope>
    <source>
        <strain evidence="9 10">DHOD12</strain>
    </source>
</reference>
<dbReference type="PROSITE" id="PS00217">
    <property type="entry name" value="SUGAR_TRANSPORT_2"/>
    <property type="match status" value="1"/>
</dbReference>
<evidence type="ECO:0000256" key="3">
    <source>
        <dbReference type="ARBA" id="ARBA00022448"/>
    </source>
</evidence>
<feature type="transmembrane region" description="Helical" evidence="7">
    <location>
        <begin position="420"/>
        <end position="442"/>
    </location>
</feature>
<comment type="similarity">
    <text evidence="2">Belongs to the major facilitator superfamily. Sugar transporter (TC 2.A.1.1) family.</text>
</comment>
<dbReference type="Proteomes" id="UP000298656">
    <property type="component" value="Chromosome 1"/>
</dbReference>
<organism evidence="9 10">
    <name type="scientific">Trinickia violacea</name>
    <dbReference type="NCBI Taxonomy" id="2571746"/>
    <lineage>
        <taxon>Bacteria</taxon>
        <taxon>Pseudomonadati</taxon>
        <taxon>Pseudomonadota</taxon>
        <taxon>Betaproteobacteria</taxon>
        <taxon>Burkholderiales</taxon>
        <taxon>Burkholderiaceae</taxon>
        <taxon>Trinickia</taxon>
    </lineage>
</organism>
<feature type="transmembrane region" description="Helical" evidence="7">
    <location>
        <begin position="173"/>
        <end position="191"/>
    </location>
</feature>
<feature type="transmembrane region" description="Helical" evidence="7">
    <location>
        <begin position="111"/>
        <end position="132"/>
    </location>
</feature>
<dbReference type="SUPFAM" id="SSF103473">
    <property type="entry name" value="MFS general substrate transporter"/>
    <property type="match status" value="1"/>
</dbReference>
<dbReference type="KEGG" id="tvl:FAZ95_20845"/>
<proteinExistence type="inferred from homology"/>
<dbReference type="InterPro" id="IPR005828">
    <property type="entry name" value="MFS_sugar_transport-like"/>
</dbReference>
<dbReference type="AlphaFoldDB" id="A0A4P8IU84"/>
<keyword evidence="4 7" id="KW-0812">Transmembrane</keyword>
<evidence type="ECO:0000256" key="7">
    <source>
        <dbReference type="SAM" id="Phobius"/>
    </source>
</evidence>
<dbReference type="GO" id="GO:0022857">
    <property type="term" value="F:transmembrane transporter activity"/>
    <property type="evidence" value="ECO:0007669"/>
    <property type="project" value="InterPro"/>
</dbReference>
<evidence type="ECO:0000256" key="6">
    <source>
        <dbReference type="ARBA" id="ARBA00023136"/>
    </source>
</evidence>
<feature type="transmembrane region" description="Helical" evidence="7">
    <location>
        <begin position="272"/>
        <end position="292"/>
    </location>
</feature>
<feature type="transmembrane region" description="Helical" evidence="7">
    <location>
        <begin position="304"/>
        <end position="325"/>
    </location>
</feature>
<protein>
    <submittedName>
        <fullName evidence="9">MFS transporter</fullName>
    </submittedName>
</protein>
<keyword evidence="5 7" id="KW-1133">Transmembrane helix</keyword>
<keyword evidence="3" id="KW-0813">Transport</keyword>
<dbReference type="PANTHER" id="PTHR23511">
    <property type="entry name" value="SYNAPTIC VESICLE GLYCOPROTEIN 2"/>
    <property type="match status" value="1"/>
</dbReference>
<dbReference type="Pfam" id="PF00083">
    <property type="entry name" value="Sugar_tr"/>
    <property type="match status" value="1"/>
</dbReference>
<dbReference type="InterPro" id="IPR005829">
    <property type="entry name" value="Sugar_transporter_CS"/>
</dbReference>
<gene>
    <name evidence="9" type="ORF">FAZ95_20845</name>
</gene>
<keyword evidence="10" id="KW-1185">Reference proteome</keyword>
<evidence type="ECO:0000313" key="10">
    <source>
        <dbReference type="Proteomes" id="UP000298656"/>
    </source>
</evidence>
<dbReference type="OrthoDB" id="3252866at2"/>
<name>A0A4P8IU84_9BURK</name>
<evidence type="ECO:0000256" key="4">
    <source>
        <dbReference type="ARBA" id="ARBA00022692"/>
    </source>
</evidence>
<feature type="transmembrane region" description="Helical" evidence="7">
    <location>
        <begin position="20"/>
        <end position="42"/>
    </location>
</feature>
<dbReference type="InterPro" id="IPR020846">
    <property type="entry name" value="MFS_dom"/>
</dbReference>
<evidence type="ECO:0000256" key="1">
    <source>
        <dbReference type="ARBA" id="ARBA00004141"/>
    </source>
</evidence>
<dbReference type="CDD" id="cd17316">
    <property type="entry name" value="MFS_SV2_like"/>
    <property type="match status" value="1"/>
</dbReference>
<dbReference type="RefSeq" id="WP_137334170.1">
    <property type="nucleotide sequence ID" value="NZ_CP040077.1"/>
</dbReference>
<dbReference type="EMBL" id="CP040077">
    <property type="protein sequence ID" value="QCP51385.1"/>
    <property type="molecule type" value="Genomic_DNA"/>
</dbReference>
<comment type="subcellular location">
    <subcellularLocation>
        <location evidence="1">Membrane</location>
        <topology evidence="1">Multi-pass membrane protein</topology>
    </subcellularLocation>
</comment>
<sequence length="459" mass="49226">MTSIAARIERMPFARFHRRLLLMGGLGYTFDAMDAAVLAFLLPVLRQQWGLTSVQTGVLGSGTFMGYFFGAMLAGMLGDLIGRRRVMMSALVIYCVASLASAVAHDWPFFLGTRIVAGLGTGAESAIVAPFLSEFVARRYRGAFTGALAGFFSFGFVAAALLGYLVIPVAPDAWRAVMVITALPIVMLLWWRRSLPESPRWLEARGRHDEAEAIVARAEAELAAEGKTLEATPEDAALAGAVPVAAARRGSVLENVKALWSRHLARITAMTWLMWLSITFSYYAFFTWIPGLLVQSGMTITKSFSYSLVIYIAQIPGYFTGAWLNEKIGRQATIATYMVLGGASALGLALTHSDSGILMCGFLLSFFMNGTYAGVYAYTPEVFPTDVRTTGVGLASSIGRLGAIAAPILVGYVYPIAGFAGVFGATTTVLLIGALAVVVMGVQTRGRSLEEIAAGQLRR</sequence>
<evidence type="ECO:0000313" key="9">
    <source>
        <dbReference type="EMBL" id="QCP51385.1"/>
    </source>
</evidence>
<dbReference type="GO" id="GO:0016020">
    <property type="term" value="C:membrane"/>
    <property type="evidence" value="ECO:0007669"/>
    <property type="project" value="UniProtKB-SubCell"/>
</dbReference>
<feature type="domain" description="Major facilitator superfamily (MFS) profile" evidence="8">
    <location>
        <begin position="20"/>
        <end position="445"/>
    </location>
</feature>
<feature type="transmembrane region" description="Helical" evidence="7">
    <location>
        <begin position="144"/>
        <end position="167"/>
    </location>
</feature>
<evidence type="ECO:0000256" key="2">
    <source>
        <dbReference type="ARBA" id="ARBA00010992"/>
    </source>
</evidence>
<feature type="transmembrane region" description="Helical" evidence="7">
    <location>
        <begin position="391"/>
        <end position="414"/>
    </location>
</feature>
<keyword evidence="6 7" id="KW-0472">Membrane</keyword>